<gene>
    <name evidence="4" type="ORF">R1flu_015298</name>
</gene>
<dbReference type="EMBL" id="JBHFFA010000004">
    <property type="protein sequence ID" value="KAL2630612.1"/>
    <property type="molecule type" value="Genomic_DNA"/>
</dbReference>
<accession>A0ABD1YLN8</accession>
<evidence type="ECO:0000256" key="2">
    <source>
        <dbReference type="SAM" id="Phobius"/>
    </source>
</evidence>
<keyword evidence="5" id="KW-1185">Reference proteome</keyword>
<keyword evidence="2" id="KW-0472">Membrane</keyword>
<comment type="similarity">
    <text evidence="1">Belongs to the PC-esterase family. TBL subfamily.</text>
</comment>
<proteinExistence type="inferred from homology"/>
<evidence type="ECO:0000259" key="3">
    <source>
        <dbReference type="Pfam" id="PF13839"/>
    </source>
</evidence>
<feature type="domain" description="Trichome birefringence-like C-terminal" evidence="3">
    <location>
        <begin position="313"/>
        <end position="422"/>
    </location>
</feature>
<keyword evidence="2" id="KW-1133">Transmembrane helix</keyword>
<evidence type="ECO:0000313" key="4">
    <source>
        <dbReference type="EMBL" id="KAL2630612.1"/>
    </source>
</evidence>
<keyword evidence="2" id="KW-0812">Transmembrane</keyword>
<feature type="transmembrane region" description="Helical" evidence="2">
    <location>
        <begin position="29"/>
        <end position="47"/>
    </location>
</feature>
<protein>
    <recommendedName>
        <fullName evidence="3">Trichome birefringence-like C-terminal domain-containing protein</fullName>
    </recommendedName>
</protein>
<dbReference type="AlphaFoldDB" id="A0ABD1YLN8"/>
<dbReference type="InterPro" id="IPR026057">
    <property type="entry name" value="TBL_C"/>
</dbReference>
<dbReference type="Pfam" id="PF13839">
    <property type="entry name" value="PC-Esterase"/>
    <property type="match status" value="1"/>
</dbReference>
<dbReference type="PANTHER" id="PTHR32285">
    <property type="entry name" value="PROTEIN TRICHOME BIREFRINGENCE-LIKE 9-RELATED"/>
    <property type="match status" value="1"/>
</dbReference>
<reference evidence="4 5" key="1">
    <citation type="submission" date="2024-09" db="EMBL/GenBank/DDBJ databases">
        <title>Chromosome-scale assembly of Riccia fluitans.</title>
        <authorList>
            <person name="Paukszto L."/>
            <person name="Sawicki J."/>
            <person name="Karawczyk K."/>
            <person name="Piernik-Szablinska J."/>
            <person name="Szczecinska M."/>
            <person name="Mazdziarz M."/>
        </authorList>
    </citation>
    <scope>NUCLEOTIDE SEQUENCE [LARGE SCALE GENOMIC DNA]</scope>
    <source>
        <strain evidence="4">Rf_01</strain>
        <tissue evidence="4">Aerial parts of the thallus</tissue>
    </source>
</reference>
<sequence>MSLCIRSSSPSRRIRTADERRESQFKCTCWMVGILTLWSLGALWVVYQEEMRESYLIMKRLMRVRWLDLLTNSTVGLESHHPLIRGTRIEGKEAVERFRNHLACFSESGQWVHDPVPRHLPWNSMGDVEASICDERHRRIQGRVSDEKAEAIATTGAFMDWSVREELKWVWQTNSSCTFMPVDRDDLCKRIGSRGNVMVVGDSINNEISWSLMNHLLPSYTTGLTRLGFETRKTDGVYEMCADVLGGAGKGFKVSFVRNDRLSAVRNSSMDKWKNLWHNWEFPWLHLLSEYDVKLLLLNRGAHYEEDLVLTEALNRTFSILSTDFPDLQIIYRNTPPGHVRCQTYNKPLQKRQDDWSLPRDYYWADFYRQNQLSEQIVKEFQYIYMDVDTMLSLRPEGHISRSDCLHYCLPGPLDLSIQYLYNILLLL</sequence>
<dbReference type="InterPro" id="IPR029962">
    <property type="entry name" value="TBL"/>
</dbReference>
<evidence type="ECO:0000313" key="5">
    <source>
        <dbReference type="Proteomes" id="UP001605036"/>
    </source>
</evidence>
<name>A0ABD1YLN8_9MARC</name>
<organism evidence="4 5">
    <name type="scientific">Riccia fluitans</name>
    <dbReference type="NCBI Taxonomy" id="41844"/>
    <lineage>
        <taxon>Eukaryota</taxon>
        <taxon>Viridiplantae</taxon>
        <taxon>Streptophyta</taxon>
        <taxon>Embryophyta</taxon>
        <taxon>Marchantiophyta</taxon>
        <taxon>Marchantiopsida</taxon>
        <taxon>Marchantiidae</taxon>
        <taxon>Marchantiales</taxon>
        <taxon>Ricciaceae</taxon>
        <taxon>Riccia</taxon>
    </lineage>
</organism>
<evidence type="ECO:0000256" key="1">
    <source>
        <dbReference type="ARBA" id="ARBA00007727"/>
    </source>
</evidence>
<dbReference type="PANTHER" id="PTHR32285:SF48">
    <property type="entry name" value="PROTEIN TRICHOME BIREFRINGENCE-LIKE 19"/>
    <property type="match status" value="1"/>
</dbReference>
<comment type="caution">
    <text evidence="4">The sequence shown here is derived from an EMBL/GenBank/DDBJ whole genome shotgun (WGS) entry which is preliminary data.</text>
</comment>
<dbReference type="Proteomes" id="UP001605036">
    <property type="component" value="Unassembled WGS sequence"/>
</dbReference>